<proteinExistence type="predicted"/>
<dbReference type="Pfam" id="PF19671">
    <property type="entry name" value="DUF6174"/>
    <property type="match status" value="1"/>
</dbReference>
<dbReference type="RefSeq" id="WP_179530322.1">
    <property type="nucleotide sequence ID" value="NZ_BAAAPP010000012.1"/>
</dbReference>
<comment type="caution">
    <text evidence="3">The sequence shown here is derived from an EMBL/GenBank/DDBJ whole genome shotgun (WGS) entry which is preliminary data.</text>
</comment>
<dbReference type="InterPro" id="IPR046172">
    <property type="entry name" value="DUF6174"/>
</dbReference>
<evidence type="ECO:0000256" key="1">
    <source>
        <dbReference type="SAM" id="MobiDB-lite"/>
    </source>
</evidence>
<evidence type="ECO:0000256" key="2">
    <source>
        <dbReference type="SAM" id="SignalP"/>
    </source>
</evidence>
<reference evidence="3 4" key="1">
    <citation type="submission" date="2020-07" db="EMBL/GenBank/DDBJ databases">
        <title>Sequencing the genomes of 1000 actinobacteria strains.</title>
        <authorList>
            <person name="Klenk H.-P."/>
        </authorList>
    </citation>
    <scope>NUCLEOTIDE SEQUENCE [LARGE SCALE GENOMIC DNA]</scope>
    <source>
        <strain evidence="3 4">DSM 18248</strain>
    </source>
</reference>
<feature type="region of interest" description="Disordered" evidence="1">
    <location>
        <begin position="31"/>
        <end position="61"/>
    </location>
</feature>
<keyword evidence="2" id="KW-0732">Signal</keyword>
<protein>
    <recommendedName>
        <fullName evidence="5">Lipoprotein</fullName>
    </recommendedName>
</protein>
<feature type="signal peptide" evidence="2">
    <location>
        <begin position="1"/>
        <end position="28"/>
    </location>
</feature>
<organism evidence="3 4">
    <name type="scientific">Nocardioides marinus</name>
    <dbReference type="NCBI Taxonomy" id="374514"/>
    <lineage>
        <taxon>Bacteria</taxon>
        <taxon>Bacillati</taxon>
        <taxon>Actinomycetota</taxon>
        <taxon>Actinomycetes</taxon>
        <taxon>Propionibacteriales</taxon>
        <taxon>Nocardioidaceae</taxon>
        <taxon>Nocardioides</taxon>
    </lineage>
</organism>
<evidence type="ECO:0000313" key="3">
    <source>
        <dbReference type="EMBL" id="NYI09319.1"/>
    </source>
</evidence>
<gene>
    <name evidence="3" type="ORF">BKA05_000834</name>
</gene>
<feature type="chain" id="PRO_5039455531" description="Lipoprotein" evidence="2">
    <location>
        <begin position="29"/>
        <end position="182"/>
    </location>
</feature>
<sequence>MSMPRITLHRALGTTLAGLLLLPLAACSGEDEVARDPGTEQGPSSEQDVEAQEPTSGPDVGFGPADYAFTLQVSCFCPYAAVPVRVTVEGDRVVEAVFEKGGGRGGAKAGDPAPEFFELTIDDIIAEAEAAEEAGAARVDVTWPEGGDYPTEVYIDRDERMADEEIGYTLSDVKVVGEGIGG</sequence>
<dbReference type="EMBL" id="JACBZI010000001">
    <property type="protein sequence ID" value="NYI09319.1"/>
    <property type="molecule type" value="Genomic_DNA"/>
</dbReference>
<name>A0A7Y9YDZ1_9ACTN</name>
<evidence type="ECO:0008006" key="5">
    <source>
        <dbReference type="Google" id="ProtNLM"/>
    </source>
</evidence>
<evidence type="ECO:0000313" key="4">
    <source>
        <dbReference type="Proteomes" id="UP000537326"/>
    </source>
</evidence>
<accession>A0A7Y9YDZ1</accession>
<keyword evidence="4" id="KW-1185">Reference proteome</keyword>
<dbReference type="Proteomes" id="UP000537326">
    <property type="component" value="Unassembled WGS sequence"/>
</dbReference>
<dbReference type="AlphaFoldDB" id="A0A7Y9YDZ1"/>